<evidence type="ECO:0008006" key="4">
    <source>
        <dbReference type="Google" id="ProtNLM"/>
    </source>
</evidence>
<evidence type="ECO:0000313" key="2">
    <source>
        <dbReference type="EMBL" id="KAJ7192983.1"/>
    </source>
</evidence>
<reference evidence="2" key="1">
    <citation type="submission" date="2023-03" db="EMBL/GenBank/DDBJ databases">
        <title>Massive genome expansion in bonnet fungi (Mycena s.s.) driven by repeated elements and novel gene families across ecological guilds.</title>
        <authorList>
            <consortium name="Lawrence Berkeley National Laboratory"/>
            <person name="Harder C.B."/>
            <person name="Miyauchi S."/>
            <person name="Viragh M."/>
            <person name="Kuo A."/>
            <person name="Thoen E."/>
            <person name="Andreopoulos B."/>
            <person name="Lu D."/>
            <person name="Skrede I."/>
            <person name="Drula E."/>
            <person name="Henrissat B."/>
            <person name="Morin E."/>
            <person name="Kohler A."/>
            <person name="Barry K."/>
            <person name="LaButti K."/>
            <person name="Morin E."/>
            <person name="Salamov A."/>
            <person name="Lipzen A."/>
            <person name="Mereny Z."/>
            <person name="Hegedus B."/>
            <person name="Baldrian P."/>
            <person name="Stursova M."/>
            <person name="Weitz H."/>
            <person name="Taylor A."/>
            <person name="Grigoriev I.V."/>
            <person name="Nagy L.G."/>
            <person name="Martin F."/>
            <person name="Kauserud H."/>
        </authorList>
    </citation>
    <scope>NUCLEOTIDE SEQUENCE</scope>
    <source>
        <strain evidence="2">9144</strain>
    </source>
</reference>
<keyword evidence="3" id="KW-1185">Reference proteome</keyword>
<dbReference type="Proteomes" id="UP001219525">
    <property type="component" value="Unassembled WGS sequence"/>
</dbReference>
<feature type="region of interest" description="Disordered" evidence="1">
    <location>
        <begin position="288"/>
        <end position="308"/>
    </location>
</feature>
<dbReference type="EMBL" id="JARJCW010000113">
    <property type="protein sequence ID" value="KAJ7192983.1"/>
    <property type="molecule type" value="Genomic_DNA"/>
</dbReference>
<gene>
    <name evidence="2" type="ORF">GGX14DRAFT_305777</name>
</gene>
<feature type="non-terminal residue" evidence="2">
    <location>
        <position position="583"/>
    </location>
</feature>
<name>A0AAD6Y3S2_9AGAR</name>
<evidence type="ECO:0000256" key="1">
    <source>
        <dbReference type="SAM" id="MobiDB-lite"/>
    </source>
</evidence>
<sequence length="583" mass="66111">LTAESRKILNRLRDIPDEEESGWVNEGSFTYQDVLNGTVPIDISHAGGELADMERGLTEFLDGQRKIKRKDTRNRWNVLQLRVQGFRRQMEAMVDAYVKWSIIQGDLGMEAGPPVPLDDMVQKEYKVKVIDILSTYTIYVPMLTTDKYTASCLVGQGLIPCSPWNPKLAVSIRVLELFRLARLRCPALGVQSWIKTLSDLHGAAFKPYTAQQFTTCFDLYLEILNNIDDRVKKALGRDTKDWRLKNCCPACTYKLEGEEKLIFDMLCTYDGNDSLKRILRKDKGVNEDGVANRGGSERPDPRTAGAGGDYFLTREEVDRWSKERLAEQVKMPRSADPKKDSECRERWKNMSEELTARMWGIFDETGVFLALCRHGFVLLVADMVRSGELAKYGLAISNTMLDAFGPDLGQGYDIGCDFETTIQNSPLGPKAAALNLKMLVGAFHGHGHNRRCQLDFLTTYVEGLGIEDLEGCERLFSKTNALARSTRYASAFHRKQSIKTYLAHVDTFDTYANLSTFLINNYKQAIAILDTKEALDYAMEQAGVTAETLASRLEEEREYLDKLSKEPQEETDQMEYYQQLVNL</sequence>
<organism evidence="2 3">
    <name type="scientific">Mycena pura</name>
    <dbReference type="NCBI Taxonomy" id="153505"/>
    <lineage>
        <taxon>Eukaryota</taxon>
        <taxon>Fungi</taxon>
        <taxon>Dikarya</taxon>
        <taxon>Basidiomycota</taxon>
        <taxon>Agaricomycotina</taxon>
        <taxon>Agaricomycetes</taxon>
        <taxon>Agaricomycetidae</taxon>
        <taxon>Agaricales</taxon>
        <taxon>Marasmiineae</taxon>
        <taxon>Mycenaceae</taxon>
        <taxon>Mycena</taxon>
    </lineage>
</organism>
<dbReference type="PANTHER" id="PTHR33096:SF1">
    <property type="entry name" value="CXC1-LIKE CYSTEINE CLUSTER ASSOCIATED WITH KDZ TRANSPOSASES DOMAIN-CONTAINING PROTEIN"/>
    <property type="match status" value="1"/>
</dbReference>
<comment type="caution">
    <text evidence="2">The sequence shown here is derived from an EMBL/GenBank/DDBJ whole genome shotgun (WGS) entry which is preliminary data.</text>
</comment>
<feature type="non-terminal residue" evidence="2">
    <location>
        <position position="1"/>
    </location>
</feature>
<accession>A0AAD6Y3S2</accession>
<dbReference type="AlphaFoldDB" id="A0AAD6Y3S2"/>
<dbReference type="PANTHER" id="PTHR33096">
    <property type="entry name" value="CXC2 DOMAIN-CONTAINING PROTEIN"/>
    <property type="match status" value="1"/>
</dbReference>
<proteinExistence type="predicted"/>
<dbReference type="Pfam" id="PF18758">
    <property type="entry name" value="KDZ"/>
    <property type="match status" value="1"/>
</dbReference>
<dbReference type="InterPro" id="IPR040521">
    <property type="entry name" value="KDZ"/>
</dbReference>
<protein>
    <recommendedName>
        <fullName evidence="4">CxC2-like cysteine cluster KDZ transposase-associated domain-containing protein</fullName>
    </recommendedName>
</protein>
<evidence type="ECO:0000313" key="3">
    <source>
        <dbReference type="Proteomes" id="UP001219525"/>
    </source>
</evidence>